<dbReference type="EMBL" id="CP146203">
    <property type="protein sequence ID" value="XBH23006.1"/>
    <property type="molecule type" value="Genomic_DNA"/>
</dbReference>
<name>A0AAU7DZP9_9MICO</name>
<gene>
    <name evidence="1" type="ORF">V5R04_07285</name>
</gene>
<sequence length="118" mass="13681">MKISDDEMVAVSPFFTEHKRQVVGVYHFRELGLFFMTFYEDEDDEAIYLHYKHVIEQDASLENAAGEPGSISLRKGGTDGKQTEWRRYEGYSDEEIMNILDSGEIDELYQSINAELDE</sequence>
<evidence type="ECO:0000313" key="1">
    <source>
        <dbReference type="EMBL" id="XBH23006.1"/>
    </source>
</evidence>
<dbReference type="AlphaFoldDB" id="A0AAU7DZP9"/>
<protein>
    <submittedName>
        <fullName evidence="1">Uncharacterized protein</fullName>
    </submittedName>
</protein>
<accession>A0AAU7DZP9</accession>
<organism evidence="1">
    <name type="scientific">Jonesiaceae bacterium BS-20</name>
    <dbReference type="NCBI Taxonomy" id="3120821"/>
    <lineage>
        <taxon>Bacteria</taxon>
        <taxon>Bacillati</taxon>
        <taxon>Actinomycetota</taxon>
        <taxon>Actinomycetes</taxon>
        <taxon>Micrococcales</taxon>
        <taxon>Jonesiaceae</taxon>
    </lineage>
</organism>
<proteinExistence type="predicted"/>
<reference evidence="1" key="1">
    <citation type="submission" date="2024-02" db="EMBL/GenBank/DDBJ databases">
        <title>Tomenella chthoni gen. nov. sp. nov., a member of the family Jonesiaceae isolated from bat guano.</title>
        <authorList>
            <person name="Miller S.L."/>
            <person name="King J."/>
            <person name="Sankaranarayanan K."/>
            <person name="Lawson P.A."/>
        </authorList>
    </citation>
    <scope>NUCLEOTIDE SEQUENCE</scope>
    <source>
        <strain evidence="1">BS-20</strain>
    </source>
</reference>